<reference evidence="2 3" key="1">
    <citation type="submission" date="2018-09" db="EMBL/GenBank/DDBJ databases">
        <title>Characterization of the phylogenetic diversity of five novel species belonging to the genus Bifidobacterium.</title>
        <authorList>
            <person name="Lugli G.A."/>
            <person name="Duranti S."/>
            <person name="Milani C."/>
        </authorList>
    </citation>
    <scope>NUCLEOTIDE SEQUENCE [LARGE SCALE GENOMIC DNA]</scope>
    <source>
        <strain evidence="2 3">2020B</strain>
    </source>
</reference>
<dbReference type="EMBL" id="QXGI01000003">
    <property type="protein sequence ID" value="RSX48742.1"/>
    <property type="molecule type" value="Genomic_DNA"/>
</dbReference>
<feature type="domain" description="AB hydrolase-1" evidence="1">
    <location>
        <begin position="22"/>
        <end position="265"/>
    </location>
</feature>
<dbReference type="InterPro" id="IPR050266">
    <property type="entry name" value="AB_hydrolase_sf"/>
</dbReference>
<dbReference type="AlphaFoldDB" id="A0A430F7E0"/>
<keyword evidence="3" id="KW-1185">Reference proteome</keyword>
<organism evidence="2 3">
    <name type="scientific">Bifidobacterium castoris</name>
    <dbReference type="NCBI Taxonomy" id="2306972"/>
    <lineage>
        <taxon>Bacteria</taxon>
        <taxon>Bacillati</taxon>
        <taxon>Actinomycetota</taxon>
        <taxon>Actinomycetes</taxon>
        <taxon>Bifidobacteriales</taxon>
        <taxon>Bifidobacteriaceae</taxon>
        <taxon>Bifidobacterium</taxon>
    </lineage>
</organism>
<name>A0A430F7E0_9BIFI</name>
<comment type="caution">
    <text evidence="2">The sequence shown here is derived from an EMBL/GenBank/DDBJ whole genome shotgun (WGS) entry which is preliminary data.</text>
</comment>
<dbReference type="InterPro" id="IPR029058">
    <property type="entry name" value="AB_hydrolase_fold"/>
</dbReference>
<dbReference type="RefSeq" id="WP_164518416.1">
    <property type="nucleotide sequence ID" value="NZ_QXGI01000003.1"/>
</dbReference>
<gene>
    <name evidence="2" type="ORF">D2E22_0880</name>
</gene>
<accession>A0A430F7E0</accession>
<dbReference type="GO" id="GO:0016787">
    <property type="term" value="F:hydrolase activity"/>
    <property type="evidence" value="ECO:0007669"/>
    <property type="project" value="UniProtKB-KW"/>
</dbReference>
<proteinExistence type="predicted"/>
<dbReference type="Pfam" id="PF12697">
    <property type="entry name" value="Abhydrolase_6"/>
    <property type="match status" value="1"/>
</dbReference>
<keyword evidence="2" id="KW-0378">Hydrolase</keyword>
<dbReference type="PANTHER" id="PTHR43798">
    <property type="entry name" value="MONOACYLGLYCEROL LIPASE"/>
    <property type="match status" value="1"/>
</dbReference>
<evidence type="ECO:0000259" key="1">
    <source>
        <dbReference type="Pfam" id="PF12697"/>
    </source>
</evidence>
<evidence type="ECO:0000313" key="2">
    <source>
        <dbReference type="EMBL" id="RSX48742.1"/>
    </source>
</evidence>
<dbReference type="PRINTS" id="PR00111">
    <property type="entry name" value="ABHYDROLASE"/>
</dbReference>
<protein>
    <submittedName>
        <fullName evidence="2">2-hydroxy-6-oxo-6-phenylhexa-2,4-dienoate hydrolase</fullName>
    </submittedName>
</protein>
<evidence type="ECO:0000313" key="3">
    <source>
        <dbReference type="Proteomes" id="UP000288052"/>
    </source>
</evidence>
<sequence>MFYTYGDVRLHYEDIGTGDPMLLIHGMGCDMRIMTDCMEPVFRKHGAHAYRRLYLDLPGMGSSTAPLGFASSDRILEAIVAFADDVAGDRFALVGESYGGYLARGVLSRRPSDVTGLMLVCPVVNAPHGMRDLPDDVTHFTDDDYLRSLDAKDRSRFMDSFVIADKRTHDRYVTALRDGMDAADPPFLHALSQSYAYSFDVDARIAQLGFDRPSLFVTGRQDDVVGYRDLMRLLPSYPRATFAVLDAAGHNAQIERSDPFDALAADWLDRLEHYAH</sequence>
<dbReference type="Gene3D" id="3.40.50.1820">
    <property type="entry name" value="alpha/beta hydrolase"/>
    <property type="match status" value="1"/>
</dbReference>
<dbReference type="Proteomes" id="UP000288052">
    <property type="component" value="Unassembled WGS sequence"/>
</dbReference>
<dbReference type="InterPro" id="IPR000073">
    <property type="entry name" value="AB_hydrolase_1"/>
</dbReference>
<dbReference type="SUPFAM" id="SSF53474">
    <property type="entry name" value="alpha/beta-Hydrolases"/>
    <property type="match status" value="1"/>
</dbReference>
<dbReference type="PANTHER" id="PTHR43798:SF6">
    <property type="entry name" value="HYDROLASE, PUTATIVE (AFU_ORTHOLOGUE AFUA_4G13070)-RELATED"/>
    <property type="match status" value="1"/>
</dbReference>